<keyword evidence="2" id="KW-0732">Signal</keyword>
<comment type="caution">
    <text evidence="1">Lacks conserved residue(s) required for the propagation of feature annotation.</text>
</comment>
<keyword evidence="1" id="KW-1133">Transmembrane helix</keyword>
<feature type="chain" id="PRO_5039083438" description="SURF1-like protein" evidence="2">
    <location>
        <begin position="26"/>
        <end position="258"/>
    </location>
</feature>
<proteinExistence type="inferred from homology"/>
<keyword evidence="4" id="KW-1185">Reference proteome</keyword>
<dbReference type="PROSITE" id="PS50895">
    <property type="entry name" value="SURF1"/>
    <property type="match status" value="1"/>
</dbReference>
<name>A0A841AHR6_9MICO</name>
<reference evidence="3 4" key="1">
    <citation type="submission" date="2020-08" db="EMBL/GenBank/DDBJ databases">
        <title>Sequencing the genomes of 1000 actinobacteria strains.</title>
        <authorList>
            <person name="Klenk H.-P."/>
        </authorList>
    </citation>
    <scope>NUCLEOTIDE SEQUENCE [LARGE SCALE GENOMIC DNA]</scope>
    <source>
        <strain evidence="3 4">DSM 105784</strain>
    </source>
</reference>
<dbReference type="EMBL" id="JACHMJ010000001">
    <property type="protein sequence ID" value="MBB5841888.1"/>
    <property type="molecule type" value="Genomic_DNA"/>
</dbReference>
<evidence type="ECO:0000256" key="2">
    <source>
        <dbReference type="SAM" id="SignalP"/>
    </source>
</evidence>
<accession>A0A841AHR6</accession>
<organism evidence="3 4">
    <name type="scientific">Conyzicola lurida</name>
    <dbReference type="NCBI Taxonomy" id="1172621"/>
    <lineage>
        <taxon>Bacteria</taxon>
        <taxon>Bacillati</taxon>
        <taxon>Actinomycetota</taxon>
        <taxon>Actinomycetes</taxon>
        <taxon>Micrococcales</taxon>
        <taxon>Microbacteriaceae</taxon>
        <taxon>Conyzicola</taxon>
    </lineage>
</organism>
<dbReference type="RefSeq" id="WP_184232839.1">
    <property type="nucleotide sequence ID" value="NZ_JACHMJ010000001.1"/>
</dbReference>
<keyword evidence="1" id="KW-0472">Membrane</keyword>
<dbReference type="Proteomes" id="UP000536685">
    <property type="component" value="Unassembled WGS sequence"/>
</dbReference>
<feature type="transmembrane region" description="Helical" evidence="1">
    <location>
        <begin position="211"/>
        <end position="232"/>
    </location>
</feature>
<evidence type="ECO:0000256" key="1">
    <source>
        <dbReference type="RuleBase" id="RU363076"/>
    </source>
</evidence>
<keyword evidence="1" id="KW-0812">Transmembrane</keyword>
<dbReference type="Pfam" id="PF02104">
    <property type="entry name" value="SURF1"/>
    <property type="match status" value="1"/>
</dbReference>
<evidence type="ECO:0000313" key="4">
    <source>
        <dbReference type="Proteomes" id="UP000536685"/>
    </source>
</evidence>
<dbReference type="GO" id="GO:0005886">
    <property type="term" value="C:plasma membrane"/>
    <property type="evidence" value="ECO:0007669"/>
    <property type="project" value="UniProtKB-SubCell"/>
</dbReference>
<feature type="signal peptide" evidence="2">
    <location>
        <begin position="1"/>
        <end position="25"/>
    </location>
</feature>
<dbReference type="AlphaFoldDB" id="A0A841AHR6"/>
<dbReference type="InterPro" id="IPR002994">
    <property type="entry name" value="Surf1/Shy1"/>
</dbReference>
<dbReference type="CDD" id="cd06662">
    <property type="entry name" value="SURF1"/>
    <property type="match status" value="1"/>
</dbReference>
<keyword evidence="1" id="KW-1003">Cell membrane</keyword>
<comment type="similarity">
    <text evidence="1">Belongs to the SURF1 family.</text>
</comment>
<sequence length="258" mass="27674">MWSLARRPRWIAALVLCLAIAAAFAALGQWQLSRSIDRGTPVDETTEIPVALSELSVPQEPLTAAAAGRIVTVEGELLPGDYVLLSGRLHDGTAGYWVVGHLVETGLDEGTPSLAVALGWAATEADASSAVSDLEKNAPQSFAGRYLPSEAPQEDDFENGEQNSLAVSALVNQWGTAPDGVYPGYLIADDAAADLVLIDAPPPSTEVSVNWLNIFYAVEWAVFAGFAVFLWFRLVKDAWEREQEELEESESAASTEVN</sequence>
<comment type="subcellular location">
    <subcellularLocation>
        <location evidence="1">Cell membrane</location>
        <topology evidence="1">Multi-pass membrane protein</topology>
    </subcellularLocation>
</comment>
<protein>
    <recommendedName>
        <fullName evidence="1">SURF1-like protein</fullName>
    </recommendedName>
</protein>
<comment type="caution">
    <text evidence="3">The sequence shown here is derived from an EMBL/GenBank/DDBJ whole genome shotgun (WGS) entry which is preliminary data.</text>
</comment>
<gene>
    <name evidence="3" type="ORF">HD599_000211</name>
</gene>
<evidence type="ECO:0000313" key="3">
    <source>
        <dbReference type="EMBL" id="MBB5841888.1"/>
    </source>
</evidence>